<dbReference type="AlphaFoldDB" id="A0A813Z3V1"/>
<comment type="caution">
    <text evidence="1">The sequence shown here is derived from an EMBL/GenBank/DDBJ whole genome shotgun (WGS) entry which is preliminary data.</text>
</comment>
<proteinExistence type="predicted"/>
<dbReference type="Proteomes" id="UP000663879">
    <property type="component" value="Unassembled WGS sequence"/>
</dbReference>
<accession>A0A813Z3V1</accession>
<dbReference type="EMBL" id="CAJNOC010001814">
    <property type="protein sequence ID" value="CAF0893064.1"/>
    <property type="molecule type" value="Genomic_DNA"/>
</dbReference>
<name>A0A813Z3V1_9BILA</name>
<dbReference type="OrthoDB" id="186791at2759"/>
<evidence type="ECO:0000313" key="1">
    <source>
        <dbReference type="EMBL" id="CAF0893064.1"/>
    </source>
</evidence>
<sequence>MLPMSSFNISDSTYNDFIQTHPFHYNSMRAKPIYPIGLIETNISSVRPFPEKWSQSKSGEFPRINRHFAKRTLFNANDIDTNIHMATLSVLSTQHLMDPKIQYPQEDDFHRFVGRKRVVSNKRNDITERKPGDKTYRTPEYSKSFHLKTTRNWRSEIYELPKKNEEALNEELIQMLKLNPNIDLFPTKFDFGYEHDAKLDKQQDIVDVKHLNSWKTSPKLEVPFKVLDLPEKALKYRPRVTR</sequence>
<evidence type="ECO:0000313" key="2">
    <source>
        <dbReference type="Proteomes" id="UP000663879"/>
    </source>
</evidence>
<protein>
    <submittedName>
        <fullName evidence="1">Uncharacterized protein</fullName>
    </submittedName>
</protein>
<organism evidence="1 2">
    <name type="scientific">Brachionus calyciflorus</name>
    <dbReference type="NCBI Taxonomy" id="104777"/>
    <lineage>
        <taxon>Eukaryota</taxon>
        <taxon>Metazoa</taxon>
        <taxon>Spiralia</taxon>
        <taxon>Gnathifera</taxon>
        <taxon>Rotifera</taxon>
        <taxon>Eurotatoria</taxon>
        <taxon>Monogononta</taxon>
        <taxon>Pseudotrocha</taxon>
        <taxon>Ploima</taxon>
        <taxon>Brachionidae</taxon>
        <taxon>Brachionus</taxon>
    </lineage>
</organism>
<keyword evidence="2" id="KW-1185">Reference proteome</keyword>
<reference evidence="1" key="1">
    <citation type="submission" date="2021-02" db="EMBL/GenBank/DDBJ databases">
        <authorList>
            <person name="Nowell W R."/>
        </authorList>
    </citation>
    <scope>NUCLEOTIDE SEQUENCE</scope>
    <source>
        <strain evidence="1">Ploen Becks lab</strain>
    </source>
</reference>
<gene>
    <name evidence="1" type="ORF">OXX778_LOCUS11011</name>
</gene>